<dbReference type="SUPFAM" id="SSF46689">
    <property type="entry name" value="Homeodomain-like"/>
    <property type="match status" value="2"/>
</dbReference>
<feature type="region of interest" description="Disordered" evidence="7">
    <location>
        <begin position="1"/>
        <end position="131"/>
    </location>
</feature>
<keyword evidence="1" id="KW-0479">Metal-binding</keyword>
<comment type="caution">
    <text evidence="9">The sequence shown here is derived from an EMBL/GenBank/DDBJ whole genome shotgun (WGS) entry which is preliminary data.</text>
</comment>
<dbReference type="EMBL" id="NHYE01004861">
    <property type="protein sequence ID" value="PPQ81504.1"/>
    <property type="molecule type" value="Genomic_DNA"/>
</dbReference>
<dbReference type="InterPro" id="IPR001005">
    <property type="entry name" value="SANT/Myb"/>
</dbReference>
<evidence type="ECO:0000256" key="2">
    <source>
        <dbReference type="ARBA" id="ARBA00022771"/>
    </source>
</evidence>
<dbReference type="AlphaFoldDB" id="A0A409WSK6"/>
<evidence type="ECO:0000259" key="8">
    <source>
        <dbReference type="PROSITE" id="PS51293"/>
    </source>
</evidence>
<dbReference type="GO" id="GO:0003677">
    <property type="term" value="F:DNA binding"/>
    <property type="evidence" value="ECO:0007669"/>
    <property type="project" value="UniProtKB-KW"/>
</dbReference>
<feature type="coiled-coil region" evidence="6">
    <location>
        <begin position="383"/>
        <end position="410"/>
    </location>
</feature>
<feature type="region of interest" description="Disordered" evidence="7">
    <location>
        <begin position="638"/>
        <end position="682"/>
    </location>
</feature>
<evidence type="ECO:0000313" key="10">
    <source>
        <dbReference type="Proteomes" id="UP000284706"/>
    </source>
</evidence>
<dbReference type="Pfam" id="PF00249">
    <property type="entry name" value="Myb_DNA-binding"/>
    <property type="match status" value="2"/>
</dbReference>
<gene>
    <name evidence="9" type="ORF">CVT26_011647</name>
</gene>
<dbReference type="SMART" id="SM00717">
    <property type="entry name" value="SANT"/>
    <property type="match status" value="2"/>
</dbReference>
<dbReference type="InterPro" id="IPR017884">
    <property type="entry name" value="SANT_dom"/>
</dbReference>
<dbReference type="CDD" id="cd00167">
    <property type="entry name" value="SANT"/>
    <property type="match status" value="2"/>
</dbReference>
<evidence type="ECO:0000256" key="4">
    <source>
        <dbReference type="ARBA" id="ARBA00023125"/>
    </source>
</evidence>
<keyword evidence="3" id="KW-0862">Zinc</keyword>
<evidence type="ECO:0000256" key="6">
    <source>
        <dbReference type="SAM" id="Coils"/>
    </source>
</evidence>
<dbReference type="PANTHER" id="PTHR13992">
    <property type="entry name" value="NUCLEAR RECEPTOR CO-REPRESSOR RELATED NCOR"/>
    <property type="match status" value="1"/>
</dbReference>
<feature type="region of interest" description="Disordered" evidence="7">
    <location>
        <begin position="178"/>
        <end position="228"/>
    </location>
</feature>
<dbReference type="FunFam" id="1.10.10.60:FF:000012">
    <property type="entry name" value="Metastasis-associated 1 family, member 3"/>
    <property type="match status" value="1"/>
</dbReference>
<feature type="compositionally biased region" description="Low complexity" evidence="7">
    <location>
        <begin position="1218"/>
        <end position="1231"/>
    </location>
</feature>
<keyword evidence="5" id="KW-0539">Nucleus</keyword>
<dbReference type="PANTHER" id="PTHR13992:SF39">
    <property type="entry name" value="SMRTER, ISOFORM G"/>
    <property type="match status" value="1"/>
</dbReference>
<proteinExistence type="predicted"/>
<feature type="compositionally biased region" description="Polar residues" evidence="7">
    <location>
        <begin position="178"/>
        <end position="195"/>
    </location>
</feature>
<dbReference type="InterPro" id="IPR009057">
    <property type="entry name" value="Homeodomain-like_sf"/>
</dbReference>
<evidence type="ECO:0000256" key="3">
    <source>
        <dbReference type="ARBA" id="ARBA00022833"/>
    </source>
</evidence>
<dbReference type="STRING" id="231916.A0A409WSK6"/>
<sequence>MSPRPVISPMSSSPSWSTPHRESETWSYLTAVAKPGPPSRAPSRSSIASTHISDRASPPAPLPPSSNGVVKSPAVKDVLEPPDSVEPKSTEEVNSEPTNLSSGTSDVSKAASAPLPELTPAPKPAPPVPAKSVVTVSADVSMTKQDSTLSSMASLLNDEIFQLKLTFVSGSLPKTITQASEVPTTKPSGATTLRIANNERAPPTPPPVLEPRAPSPPVPSPSPLPPHDVRQESAITIKEVLEIKQPKPTYISSPIGSPLITPAEINIPPPTHSPVLTTPPPIHQEPTPAPAPKHLPAPEEIPPFSEAKTTRDALKIVVMTRLLCDRQSKEERVNPVLAANLSISNPPEAHPIATPDTLIEKMFSGRNLKERIDSFIKTRPLLNKYLTKRNTAIQEKIARLREEYLTLHERWVAHCNALNEQQKTLASEHENTHTGRTTRRSTAITDAVRSDFEMEQIIASLGYDDAMDPNHLSIKNLAKIPDMISVTRGHVDYLFDDTSNLVENPSEYYAPNTGIEDWTDEEKQIFLDKFAAYPKQFGIIADHLPHKTAAQCVDYYYLHKKQFIDFRRVVSQFAPNKRRRRGMGRKKGNGLLVDIAKHDMEVKGAGSATTVPAVVARAPRGRKTVVAPEVKKAASAIRRNAVQFQEDTPTTTPTPEPEVTASGRPRRRKTANNSGTPSSVVGSSSLSAAVASSTPASASASAPPSASVSAAPSAAPTPRVFTPPPPPPVAQPTPTPMVEDPPDLEPEPLPRPVKRARRTRKIKSAATVSDDHDLPSPPPAPTKDLPLVNGKDGPEPNSRHANGVESTSRKDKPATSSAGSQWSEEEIKVFLALLAQHGDDFRRIAASMPNKVTNFYKTQGVALDLARVVAQAPKRTPSPDRTDKQSVLPPGGSHSSNNVANQAPPMSSLSSPGGQGSLSSNRAVVSGGPAILRAQPPVNQNLGNPYPSSMDTHSQARMYTPPHSRSFSYTYPSTNKPPESNHAGSSNPNKSPILNRPPTHSPTSQAARPYLGGSLPPLPRPGYGPPHTPGGSVGPNAPSIVHSPTGLSSPKPLPTTTPLPPASPAYPSLSGDTSHAAARSSPTMQHHRPPIPTRYYAYPHTQPPPAHGHPPPPPHLPPHPAVDPRSWAAGGTRFFNADGSSSYVGPNARRLSSGSNDDRMGRGNPYPVFTNPLTPGPGQGQGAGGAASSRPSPTMAGAKPSSIVAAGAGSSGPPPSPQSAAARYYYPGWTS</sequence>
<evidence type="ECO:0000313" key="9">
    <source>
        <dbReference type="EMBL" id="PPQ81504.1"/>
    </source>
</evidence>
<dbReference type="OrthoDB" id="10258692at2759"/>
<name>A0A409WSK6_9AGAR</name>
<feature type="compositionally biased region" description="Low complexity" evidence="7">
    <location>
        <begin position="695"/>
        <end position="720"/>
    </location>
</feature>
<feature type="compositionally biased region" description="Polar residues" evidence="7">
    <location>
        <begin position="937"/>
        <end position="992"/>
    </location>
</feature>
<evidence type="ECO:0000256" key="1">
    <source>
        <dbReference type="ARBA" id="ARBA00022723"/>
    </source>
</evidence>
<dbReference type="Proteomes" id="UP000284706">
    <property type="component" value="Unassembled WGS sequence"/>
</dbReference>
<feature type="compositionally biased region" description="Basic residues" evidence="7">
    <location>
        <begin position="752"/>
        <end position="763"/>
    </location>
</feature>
<feature type="compositionally biased region" description="Polar residues" evidence="7">
    <location>
        <begin position="95"/>
        <end position="107"/>
    </location>
</feature>
<dbReference type="GO" id="GO:0006357">
    <property type="term" value="P:regulation of transcription by RNA polymerase II"/>
    <property type="evidence" value="ECO:0007669"/>
    <property type="project" value="TreeGrafter"/>
</dbReference>
<reference evidence="9 10" key="1">
    <citation type="journal article" date="2018" name="Evol. Lett.">
        <title>Horizontal gene cluster transfer increased hallucinogenic mushroom diversity.</title>
        <authorList>
            <person name="Reynolds H.T."/>
            <person name="Vijayakumar V."/>
            <person name="Gluck-Thaler E."/>
            <person name="Korotkin H.B."/>
            <person name="Matheny P.B."/>
            <person name="Slot J.C."/>
        </authorList>
    </citation>
    <scope>NUCLEOTIDE SEQUENCE [LARGE SCALE GENOMIC DNA]</scope>
    <source>
        <strain evidence="9 10">SRW20</strain>
    </source>
</reference>
<feature type="compositionally biased region" description="Pro residues" evidence="7">
    <location>
        <begin position="721"/>
        <end position="735"/>
    </location>
</feature>
<keyword evidence="2" id="KW-0863">Zinc-finger</keyword>
<dbReference type="InterPro" id="IPR051571">
    <property type="entry name" value="N-CoR_corepressor"/>
</dbReference>
<feature type="compositionally biased region" description="Pro residues" evidence="7">
    <location>
        <begin position="1101"/>
        <end position="1121"/>
    </location>
</feature>
<feature type="compositionally biased region" description="Pro residues" evidence="7">
    <location>
        <begin position="1016"/>
        <end position="1028"/>
    </location>
</feature>
<dbReference type="InParanoid" id="A0A409WSK6"/>
<protein>
    <recommendedName>
        <fullName evidence="8">SANT domain-containing protein</fullName>
    </recommendedName>
</protein>
<dbReference type="Gene3D" id="1.10.10.60">
    <property type="entry name" value="Homeodomain-like"/>
    <property type="match status" value="1"/>
</dbReference>
<feature type="compositionally biased region" description="Low complexity" evidence="7">
    <location>
        <begin position="904"/>
        <end position="920"/>
    </location>
</feature>
<dbReference type="GO" id="GO:0034967">
    <property type="term" value="C:Set3 complex"/>
    <property type="evidence" value="ECO:0007669"/>
    <property type="project" value="TreeGrafter"/>
</dbReference>
<organism evidence="9 10">
    <name type="scientific">Gymnopilus dilepis</name>
    <dbReference type="NCBI Taxonomy" id="231916"/>
    <lineage>
        <taxon>Eukaryota</taxon>
        <taxon>Fungi</taxon>
        <taxon>Dikarya</taxon>
        <taxon>Basidiomycota</taxon>
        <taxon>Agaricomycotina</taxon>
        <taxon>Agaricomycetes</taxon>
        <taxon>Agaricomycetidae</taxon>
        <taxon>Agaricales</taxon>
        <taxon>Agaricineae</taxon>
        <taxon>Hymenogastraceae</taxon>
        <taxon>Gymnopilus</taxon>
    </lineage>
</organism>
<evidence type="ECO:0000256" key="5">
    <source>
        <dbReference type="ARBA" id="ARBA00023242"/>
    </source>
</evidence>
<evidence type="ECO:0000256" key="7">
    <source>
        <dbReference type="SAM" id="MobiDB-lite"/>
    </source>
</evidence>
<feature type="compositionally biased region" description="Low complexity" evidence="7">
    <location>
        <begin position="1"/>
        <end position="18"/>
    </location>
</feature>
<feature type="region of interest" description="Disordered" evidence="7">
    <location>
        <begin position="269"/>
        <end position="308"/>
    </location>
</feature>
<feature type="compositionally biased region" description="Pro residues" evidence="7">
    <location>
        <begin position="269"/>
        <end position="301"/>
    </location>
</feature>
<dbReference type="PROSITE" id="PS51293">
    <property type="entry name" value="SANT"/>
    <property type="match status" value="1"/>
</dbReference>
<dbReference type="GO" id="GO:0008270">
    <property type="term" value="F:zinc ion binding"/>
    <property type="evidence" value="ECO:0007669"/>
    <property type="project" value="UniProtKB-KW"/>
</dbReference>
<keyword evidence="6" id="KW-0175">Coiled coil</keyword>
<feature type="compositionally biased region" description="Pro residues" evidence="7">
    <location>
        <begin position="1051"/>
        <end position="1064"/>
    </location>
</feature>
<feature type="compositionally biased region" description="Polar residues" evidence="7">
    <location>
        <begin position="1138"/>
        <end position="1155"/>
    </location>
</feature>
<feature type="domain" description="SANT" evidence="8">
    <location>
        <begin position="513"/>
        <end position="564"/>
    </location>
</feature>
<feature type="region of interest" description="Disordered" evidence="7">
    <location>
        <begin position="872"/>
        <end position="1231"/>
    </location>
</feature>
<keyword evidence="4" id="KW-0238">DNA-binding</keyword>
<keyword evidence="10" id="KW-1185">Reference proteome</keyword>
<accession>A0A409WSK6</accession>
<dbReference type="Gene3D" id="1.20.58.1880">
    <property type="match status" value="1"/>
</dbReference>
<feature type="compositionally biased region" description="Pro residues" evidence="7">
    <location>
        <begin position="117"/>
        <end position="129"/>
    </location>
</feature>
<feature type="compositionally biased region" description="Pro residues" evidence="7">
    <location>
        <begin position="202"/>
        <end position="226"/>
    </location>
</feature>
<feature type="region of interest" description="Disordered" evidence="7">
    <location>
        <begin position="695"/>
        <end position="823"/>
    </location>
</feature>